<dbReference type="AlphaFoldDB" id="A0A5P9QAK2"/>
<evidence type="ECO:0000259" key="7">
    <source>
        <dbReference type="Pfam" id="PF01028"/>
    </source>
</evidence>
<dbReference type="GO" id="GO:0006265">
    <property type="term" value="P:DNA topological change"/>
    <property type="evidence" value="ECO:0007669"/>
    <property type="project" value="InterPro"/>
</dbReference>
<dbReference type="SUPFAM" id="SSF55869">
    <property type="entry name" value="DNA topoisomerase I domain"/>
    <property type="match status" value="1"/>
</dbReference>
<dbReference type="PRINTS" id="PR00416">
    <property type="entry name" value="EUTPISMRASEI"/>
</dbReference>
<gene>
    <name evidence="9" type="ORF">KDY119_02004</name>
</gene>
<dbReference type="EC" id="5.6.2.1" evidence="3"/>
<dbReference type="KEGG" id="lxl:KDY119_02004"/>
<reference evidence="9 10" key="1">
    <citation type="submission" date="2019-10" db="EMBL/GenBank/DDBJ databases">
        <title>Genome sequence of Luteimicrobium xylanilyticum HY-24.</title>
        <authorList>
            <person name="Kim D.Y."/>
            <person name="Park H.-Y."/>
        </authorList>
    </citation>
    <scope>NUCLEOTIDE SEQUENCE [LARGE SCALE GENOMIC DNA]</scope>
    <source>
        <strain evidence="9 10">HY-24</strain>
    </source>
</reference>
<evidence type="ECO:0000256" key="6">
    <source>
        <dbReference type="ARBA" id="ARBA00023235"/>
    </source>
</evidence>
<dbReference type="Proteomes" id="UP000326702">
    <property type="component" value="Chromosome"/>
</dbReference>
<dbReference type="GO" id="GO:0003917">
    <property type="term" value="F:DNA topoisomerase type I (single strand cut, ATP-independent) activity"/>
    <property type="evidence" value="ECO:0007669"/>
    <property type="project" value="UniProtKB-EC"/>
</dbReference>
<evidence type="ECO:0000313" key="9">
    <source>
        <dbReference type="EMBL" id="QFU98488.1"/>
    </source>
</evidence>
<dbReference type="InterPro" id="IPR011010">
    <property type="entry name" value="DNA_brk_join_enz"/>
</dbReference>
<proteinExistence type="inferred from homology"/>
<dbReference type="InterPro" id="IPR035447">
    <property type="entry name" value="DNA_topo_I_N_sf"/>
</dbReference>
<organism evidence="9 10">
    <name type="scientific">Luteimicrobium xylanilyticum</name>
    <dbReference type="NCBI Taxonomy" id="1133546"/>
    <lineage>
        <taxon>Bacteria</taxon>
        <taxon>Bacillati</taxon>
        <taxon>Actinomycetota</taxon>
        <taxon>Actinomycetes</taxon>
        <taxon>Micrococcales</taxon>
        <taxon>Luteimicrobium</taxon>
    </lineage>
</organism>
<evidence type="ECO:0000256" key="3">
    <source>
        <dbReference type="ARBA" id="ARBA00012891"/>
    </source>
</evidence>
<dbReference type="RefSeq" id="WP_194174159.1">
    <property type="nucleotide sequence ID" value="NZ_BAABIH010000002.1"/>
</dbReference>
<feature type="domain" description="DNA topoisomerase I catalytic core eukaryotic-type" evidence="7">
    <location>
        <begin position="93"/>
        <end position="254"/>
    </location>
</feature>
<dbReference type="Pfam" id="PF01028">
    <property type="entry name" value="Topoisom_I"/>
    <property type="match status" value="1"/>
</dbReference>
<comment type="similarity">
    <text evidence="2">Belongs to the type IB topoisomerase family.</text>
</comment>
<dbReference type="Gene3D" id="3.30.66.10">
    <property type="entry name" value="DNA topoisomerase I domain"/>
    <property type="match status" value="1"/>
</dbReference>
<evidence type="ECO:0000259" key="8">
    <source>
        <dbReference type="Pfam" id="PF21338"/>
    </source>
</evidence>
<dbReference type="EMBL" id="CP045529">
    <property type="protein sequence ID" value="QFU98488.1"/>
    <property type="molecule type" value="Genomic_DNA"/>
</dbReference>
<dbReference type="InterPro" id="IPR013500">
    <property type="entry name" value="TopoI_cat_euk"/>
</dbReference>
<dbReference type="InterPro" id="IPR014711">
    <property type="entry name" value="TopoI_cat_a-hlx-sub_euk"/>
</dbReference>
<keyword evidence="5" id="KW-0238">DNA-binding</keyword>
<keyword evidence="4" id="KW-0799">Topoisomerase</keyword>
<evidence type="ECO:0000256" key="5">
    <source>
        <dbReference type="ARBA" id="ARBA00023125"/>
    </source>
</evidence>
<comment type="catalytic activity">
    <reaction evidence="1">
        <text>ATP-independent breakage of single-stranded DNA, followed by passage and rejoining.</text>
        <dbReference type="EC" id="5.6.2.1"/>
    </reaction>
</comment>
<dbReference type="Gene3D" id="1.10.132.120">
    <property type="match status" value="1"/>
</dbReference>
<dbReference type="Gene3D" id="3.90.15.10">
    <property type="entry name" value="Topoisomerase I, Chain A, domain 3"/>
    <property type="match status" value="1"/>
</dbReference>
<evidence type="ECO:0000256" key="1">
    <source>
        <dbReference type="ARBA" id="ARBA00000213"/>
    </source>
</evidence>
<keyword evidence="10" id="KW-1185">Reference proteome</keyword>
<evidence type="ECO:0000256" key="2">
    <source>
        <dbReference type="ARBA" id="ARBA00006645"/>
    </source>
</evidence>
<protein>
    <recommendedName>
        <fullName evidence="3">DNA topoisomerase</fullName>
        <ecNumber evidence="3">5.6.2.1</ecNumber>
    </recommendedName>
</protein>
<dbReference type="SUPFAM" id="SSF56349">
    <property type="entry name" value="DNA breaking-rejoining enzymes"/>
    <property type="match status" value="1"/>
</dbReference>
<evidence type="ECO:0000313" key="10">
    <source>
        <dbReference type="Proteomes" id="UP000326702"/>
    </source>
</evidence>
<dbReference type="PROSITE" id="PS52038">
    <property type="entry name" value="TOPO_IB_2"/>
    <property type="match status" value="1"/>
</dbReference>
<name>A0A5P9QAK2_9MICO</name>
<dbReference type="Pfam" id="PF21338">
    <property type="entry name" value="Top1B_N_bact"/>
    <property type="match status" value="1"/>
</dbReference>
<dbReference type="GO" id="GO:0003677">
    <property type="term" value="F:DNA binding"/>
    <property type="evidence" value="ECO:0007669"/>
    <property type="project" value="UniProtKB-KW"/>
</dbReference>
<accession>A0A5P9QAK2</accession>
<dbReference type="InterPro" id="IPR049331">
    <property type="entry name" value="Top1B_N_bact"/>
</dbReference>
<keyword evidence="6 9" id="KW-0413">Isomerase</keyword>
<dbReference type="InterPro" id="IPR001631">
    <property type="entry name" value="TopoI"/>
</dbReference>
<evidence type="ECO:0000256" key="4">
    <source>
        <dbReference type="ARBA" id="ARBA00023029"/>
    </source>
</evidence>
<sequence length="347" mass="36771">MTSTFASASPTRHVPRPPGFHRLAASNASWVDLDGRPVTAADRARLTALRVPPGWTHVWASFDPVAPLQATGVDSRGRTQYRYSAEAVLRASRDKFAHLAVFATALPVLRRQVASDLDGDGLDAAAVTAAVVRLLNQGLFRIGSDRYRRDNHTFGLTTLRRSQVAVDGASATFDFVGKEHVRHAVTVVDPDVARVLRELLAQDRADDSDLFQIGSPPPGRRIDSVTVNAYIHAHADVASSAKTFRTWGASVAAAAVAAGARFAPAGTSNHLPDHLPVLAAAHLLGNTPAVARRSYIHPAAVDVGRRESVRSAVAAAAERLGTDDVGSVHADPALQDAVALELGRAVS</sequence>
<feature type="domain" description="DNA topoisomerase IB N-terminal" evidence="8">
    <location>
        <begin position="29"/>
        <end position="74"/>
    </location>
</feature>